<feature type="region of interest" description="Disordered" evidence="1">
    <location>
        <begin position="67"/>
        <end position="94"/>
    </location>
</feature>
<sequence length="436" mass="50467">RSRKLKTPTCGIPSETACPTFEVDIILYLVLTCSIAMEEIIDDGEDTSDSEVIVNSQQEYEHIQINSRKPKKFNRSDSSEFLPNKRVDRNKNQNEQIEDINTYEVCITSMESLPKQMALAKLLRMENIKGISRIKYKSFNKVLLQFNKEEEANNLLSCQKFKDMGFRCQKVNELSLCYGIVKGVDMDMNENELQKLLESESKIISISRLKRLNADGKWVDSETVRICFEGNTLPTHVYAYDCRFKVDAYFGHVLKYCPTKKKLCPKCGGSHENCDTKELKCLNCKGPHIVLDKTCPLYLKEKQIRLIMSKEQIPYRRALQSLIENREKTTNFIVRGMRTYSDVVSKTPVQREARVFNTNLMEQSGEIALETRSSKETAKNKKPLKTKQRIETTQFEAEQVVETESGASQKEEVEKGNQQDEQLRYRFEFTKLILKM</sequence>
<feature type="non-terminal residue" evidence="2">
    <location>
        <position position="1"/>
    </location>
</feature>
<evidence type="ECO:0000256" key="1">
    <source>
        <dbReference type="SAM" id="MobiDB-lite"/>
    </source>
</evidence>
<accession>A0A835L1Z2</accession>
<feature type="compositionally biased region" description="Basic and acidic residues" evidence="1">
    <location>
        <begin position="409"/>
        <end position="420"/>
    </location>
</feature>
<keyword evidence="3" id="KW-1185">Reference proteome</keyword>
<evidence type="ECO:0000313" key="2">
    <source>
        <dbReference type="EMBL" id="KAF9405185.1"/>
    </source>
</evidence>
<feature type="compositionally biased region" description="Basic and acidic residues" evidence="1">
    <location>
        <begin position="74"/>
        <end position="92"/>
    </location>
</feature>
<dbReference type="Proteomes" id="UP000648187">
    <property type="component" value="Unassembled WGS sequence"/>
</dbReference>
<protein>
    <recommendedName>
        <fullName evidence="4">Gag-like protein</fullName>
    </recommendedName>
</protein>
<proteinExistence type="predicted"/>
<dbReference type="EMBL" id="JACKWZ010000792">
    <property type="protein sequence ID" value="KAF9405185.1"/>
    <property type="molecule type" value="Genomic_DNA"/>
</dbReference>
<evidence type="ECO:0000313" key="3">
    <source>
        <dbReference type="Proteomes" id="UP000648187"/>
    </source>
</evidence>
<reference evidence="2" key="1">
    <citation type="submission" date="2020-08" db="EMBL/GenBank/DDBJ databases">
        <title>Spodoptera exigua strain:BAW_Kor-Di-RS1 Genome sequencing and assembly.</title>
        <authorList>
            <person name="Kim J."/>
            <person name="Nam H.Y."/>
            <person name="Kwon M."/>
            <person name="Choi J.H."/>
            <person name="Cho S.R."/>
            <person name="Kim G.-H."/>
        </authorList>
    </citation>
    <scope>NUCLEOTIDE SEQUENCE</scope>
    <source>
        <strain evidence="2">BAW_Kor-Di-RS1</strain>
        <tissue evidence="2">Whole-body</tissue>
    </source>
</reference>
<comment type="caution">
    <text evidence="2">The sequence shown here is derived from an EMBL/GenBank/DDBJ whole genome shotgun (WGS) entry which is preliminary data.</text>
</comment>
<evidence type="ECO:0008006" key="4">
    <source>
        <dbReference type="Google" id="ProtNLM"/>
    </source>
</evidence>
<feature type="non-terminal residue" evidence="2">
    <location>
        <position position="436"/>
    </location>
</feature>
<gene>
    <name evidence="2" type="ORF">HW555_013969</name>
</gene>
<feature type="region of interest" description="Disordered" evidence="1">
    <location>
        <begin position="397"/>
        <end position="420"/>
    </location>
</feature>
<name>A0A835L1Z2_SPOEX</name>
<dbReference type="AlphaFoldDB" id="A0A835L1Z2"/>
<organism evidence="2 3">
    <name type="scientific">Spodoptera exigua</name>
    <name type="common">Beet armyworm</name>
    <name type="synonym">Noctua fulgens</name>
    <dbReference type="NCBI Taxonomy" id="7107"/>
    <lineage>
        <taxon>Eukaryota</taxon>
        <taxon>Metazoa</taxon>
        <taxon>Ecdysozoa</taxon>
        <taxon>Arthropoda</taxon>
        <taxon>Hexapoda</taxon>
        <taxon>Insecta</taxon>
        <taxon>Pterygota</taxon>
        <taxon>Neoptera</taxon>
        <taxon>Endopterygota</taxon>
        <taxon>Lepidoptera</taxon>
        <taxon>Glossata</taxon>
        <taxon>Ditrysia</taxon>
        <taxon>Noctuoidea</taxon>
        <taxon>Noctuidae</taxon>
        <taxon>Amphipyrinae</taxon>
        <taxon>Spodoptera</taxon>
    </lineage>
</organism>